<dbReference type="InterPro" id="IPR009560">
    <property type="entry name" value="DUF1176"/>
</dbReference>
<dbReference type="Pfam" id="PF06674">
    <property type="entry name" value="DUF1176"/>
    <property type="match status" value="1"/>
</dbReference>
<organism evidence="2 3">
    <name type="scientific">Azohydromonas lata</name>
    <dbReference type="NCBI Taxonomy" id="45677"/>
    <lineage>
        <taxon>Bacteria</taxon>
        <taxon>Pseudomonadati</taxon>
        <taxon>Pseudomonadota</taxon>
        <taxon>Betaproteobacteria</taxon>
        <taxon>Burkholderiales</taxon>
        <taxon>Sphaerotilaceae</taxon>
        <taxon>Azohydromonas</taxon>
    </lineage>
</organism>
<evidence type="ECO:0000256" key="1">
    <source>
        <dbReference type="SAM" id="SignalP"/>
    </source>
</evidence>
<dbReference type="EMBL" id="JAXOJX010000020">
    <property type="protein sequence ID" value="MDZ5457636.1"/>
    <property type="molecule type" value="Genomic_DNA"/>
</dbReference>
<reference evidence="2 3" key="1">
    <citation type="submission" date="2023-11" db="EMBL/GenBank/DDBJ databases">
        <title>Draft genome of Azohydromonas lata strain H1 (DSM1123), a polyhydroxyalkanoate producer.</title>
        <authorList>
            <person name="Traversa D."/>
            <person name="D'Addabbo P."/>
            <person name="Pazzani C."/>
            <person name="Manzari C."/>
            <person name="Chiara M."/>
            <person name="Scrascia M."/>
        </authorList>
    </citation>
    <scope>NUCLEOTIDE SEQUENCE [LARGE SCALE GENOMIC DNA]</scope>
    <source>
        <strain evidence="2 3">H1</strain>
    </source>
</reference>
<evidence type="ECO:0000313" key="3">
    <source>
        <dbReference type="Proteomes" id="UP001293718"/>
    </source>
</evidence>
<keyword evidence="1" id="KW-0732">Signal</keyword>
<dbReference type="RefSeq" id="WP_066342545.1">
    <property type="nucleotide sequence ID" value="NZ_JAXOJX010000020.1"/>
</dbReference>
<dbReference type="Proteomes" id="UP001293718">
    <property type="component" value="Unassembled WGS sequence"/>
</dbReference>
<accession>A0ABU5IET3</accession>
<proteinExistence type="predicted"/>
<comment type="caution">
    <text evidence="2">The sequence shown here is derived from an EMBL/GenBank/DDBJ whole genome shotgun (WGS) entry which is preliminary data.</text>
</comment>
<feature type="chain" id="PRO_5046236784" evidence="1">
    <location>
        <begin position="25"/>
        <end position="364"/>
    </location>
</feature>
<protein>
    <submittedName>
        <fullName evidence="2">DUF1176 domain-containing protein</fullName>
    </submittedName>
</protein>
<evidence type="ECO:0000313" key="2">
    <source>
        <dbReference type="EMBL" id="MDZ5457636.1"/>
    </source>
</evidence>
<name>A0ABU5IET3_9BURK</name>
<keyword evidence="3" id="KW-1185">Reference proteome</keyword>
<feature type="signal peptide" evidence="1">
    <location>
        <begin position="1"/>
        <end position="24"/>
    </location>
</feature>
<gene>
    <name evidence="2" type="ORF">SM757_13735</name>
</gene>
<sequence>MNPLANAPLAVLWWPVLVPTLAWAQGTAAPAASAAASAQYFSHLDWELACDNTRTCRAAGYQKGEEAPPVSVLLTRKAGAGTPVTGQLAVDITDEAALKKLPATLNLAMKVNGQSLGTVLLPKDGLRGPLSAAQVQALLEALTRSSSIEWSLGSLRWQLSDKGASAVLLKMDDMQKRLGTAGALARKGAAAESGVLPPLPAPAVAVAPLAKPRAEDAQWLKKTPAGLLAALRASLPREDAAACPSLVETKDADVALDVQRLSDTRLLVSTSCWSAAYNSGEGMWLINDKPPFKAELVTASATDYKDGLIYAAQRGRGLGDCWALEQWAWDGRRFVHAKEATTGLCRGMPGGAWELPTLVTDVRR</sequence>